<evidence type="ECO:0000256" key="1">
    <source>
        <dbReference type="SAM" id="MobiDB-lite"/>
    </source>
</evidence>
<reference evidence="2" key="3">
    <citation type="journal article" date="2019" name="G3 (Bethesda)">
        <title>Hybrid Assembly of the Genome of the Entomopathogenic Nematode Steinernema carpocapsae Identifies the X-Chromosome.</title>
        <authorList>
            <person name="Serra L."/>
            <person name="Macchietto M."/>
            <person name="Macias-Munoz A."/>
            <person name="McGill C.J."/>
            <person name="Rodriguez I.M."/>
            <person name="Rodriguez B."/>
            <person name="Murad R."/>
            <person name="Mortazavi A."/>
        </authorList>
    </citation>
    <scope>NUCLEOTIDE SEQUENCE [LARGE SCALE GENOMIC DNA]</scope>
    <source>
        <strain evidence="2">ALL</strain>
    </source>
</reference>
<dbReference type="AlphaFoldDB" id="A0A4U8V1P4"/>
<name>A0A4U8V1P4_STECR</name>
<comment type="caution">
    <text evidence="2">The sequence shown here is derived from an EMBL/GenBank/DDBJ whole genome shotgun (WGS) entry which is preliminary data.</text>
</comment>
<feature type="region of interest" description="Disordered" evidence="1">
    <location>
        <begin position="1"/>
        <end position="23"/>
    </location>
</feature>
<protein>
    <submittedName>
        <fullName evidence="2">Uncharacterized protein</fullName>
    </submittedName>
</protein>
<sequence length="100" mass="11141">MQKKASMNDIKPQNYYSRMPPSPVTLKGGHYRCSSCSSSSDSESEEPYFGPAFAKALPKIETAVHNPRQMMEKNRCRRVPVIVQSRSAKSKKASSNCIVS</sequence>
<gene>
    <name evidence="2" type="ORF">L596_006233</name>
</gene>
<proteinExistence type="predicted"/>
<reference evidence="2" key="2">
    <citation type="journal article" date="2015" name="Genome Biol.">
        <title>Comparative genomics of Steinernema reveals deeply conserved gene regulatory networks.</title>
        <authorList>
            <person name="Dillman A.R."/>
            <person name="Macchietto M."/>
            <person name="Porter C.F."/>
            <person name="Rogers A."/>
            <person name="Williams B."/>
            <person name="Antoshechkin I."/>
            <person name="Lee M.M."/>
            <person name="Goodwin Z."/>
            <person name="Lu X."/>
            <person name="Lewis E.E."/>
            <person name="Goodrich-Blair H."/>
            <person name="Stock S.P."/>
            <person name="Adams B.J."/>
            <person name="Sternberg P.W."/>
            <person name="Mortazavi A."/>
        </authorList>
    </citation>
    <scope>NUCLEOTIDE SEQUENCE [LARGE SCALE GENOMIC DNA]</scope>
    <source>
        <strain evidence="2">ALL</strain>
    </source>
</reference>
<reference evidence="2" key="1">
    <citation type="submission" date="2013-11" db="EMBL/GenBank/DDBJ databases">
        <authorList>
            <person name="Sternberg P."/>
            <person name="Dillman A."/>
            <person name="Macchietto M."/>
        </authorList>
    </citation>
    <scope>NUCLEOTIDE SEQUENCE</scope>
    <source>
        <strain evidence="2">ALL</strain>
    </source>
</reference>
<evidence type="ECO:0000313" key="2">
    <source>
        <dbReference type="EMBL" id="TMS39752.1"/>
    </source>
</evidence>
<organism evidence="2">
    <name type="scientific">Steinernema carpocapsae</name>
    <name type="common">Entomopathogenic nematode</name>
    <dbReference type="NCBI Taxonomy" id="34508"/>
    <lineage>
        <taxon>Eukaryota</taxon>
        <taxon>Metazoa</taxon>
        <taxon>Ecdysozoa</taxon>
        <taxon>Nematoda</taxon>
        <taxon>Chromadorea</taxon>
        <taxon>Rhabditida</taxon>
        <taxon>Tylenchina</taxon>
        <taxon>Panagrolaimomorpha</taxon>
        <taxon>Strongyloidoidea</taxon>
        <taxon>Steinernematidae</taxon>
        <taxon>Steinernema</taxon>
    </lineage>
</organism>
<dbReference type="EMBL" id="AZBU02000001">
    <property type="protein sequence ID" value="TMS39752.1"/>
    <property type="molecule type" value="Genomic_DNA"/>
</dbReference>
<accession>A0A4U8V1P4</accession>